<dbReference type="EnsemblProtists" id="EOD37163">
    <property type="protein sequence ID" value="EOD37163"/>
    <property type="gene ID" value="EMIHUDRAFT_225862"/>
</dbReference>
<protein>
    <recommendedName>
        <fullName evidence="1">Peptidase S9 prolyl oligopeptidase catalytic domain-containing protein</fullName>
    </recommendedName>
</protein>
<sequence>MLPLLVMPLASEDPCLESNVFRDPHINFAYGGSADLRGRHNTLYNFLSAPGLSVNVKTEEAVFKMHGGALTINGTFLTEAHITAQLSPQKLATASFFASELSSNNFGWQVVNGTCVGRPFKFGAHGKKDCFGLKMAMDYSSATFAFRNWTMKVHGMHTCKGCLVSGAEHRLDIGFSARGDAPSRDRPHGLIGQSYTRQEPLNGKKDLYPWAGFYTTSAQAEGAIEGTASDYEVLSAHASKFRFSRFDAMRGEPASKDGAKAADTVDASSIERLADPAVEEERRRLSEEQKGYVHTNAWRTVKIMDEAEVTRLSKAVWEDPYPTEGLRQTAYNKMLQYPHARRVDEQKAPQARSMQTFSRGGITYSVWIPSALNSGQATRMPYYGKDSDNWLKAMGAERTFPREDKKKKEKAYPADDAASVSPLWFASRPKLPPMLLLTGGADQVVPCDQTTRFAEAARGAGNDVTQLIFEEAGHGGGAVNCAAGRRATLDFLRSNGLLTGPERESDDPRDALGGTMRAFKLQAVEYSPPPLPLRPAATLRLRPRLIPK</sequence>
<reference evidence="3" key="1">
    <citation type="journal article" date="2013" name="Nature">
        <title>Pan genome of the phytoplankton Emiliania underpins its global distribution.</title>
        <authorList>
            <person name="Read B.A."/>
            <person name="Kegel J."/>
            <person name="Klute M.J."/>
            <person name="Kuo A."/>
            <person name="Lefebvre S.C."/>
            <person name="Maumus F."/>
            <person name="Mayer C."/>
            <person name="Miller J."/>
            <person name="Monier A."/>
            <person name="Salamov A."/>
            <person name="Young J."/>
            <person name="Aguilar M."/>
            <person name="Claverie J.M."/>
            <person name="Frickenhaus S."/>
            <person name="Gonzalez K."/>
            <person name="Herman E.K."/>
            <person name="Lin Y.C."/>
            <person name="Napier J."/>
            <person name="Ogata H."/>
            <person name="Sarno A.F."/>
            <person name="Shmutz J."/>
            <person name="Schroeder D."/>
            <person name="de Vargas C."/>
            <person name="Verret F."/>
            <person name="von Dassow P."/>
            <person name="Valentin K."/>
            <person name="Van de Peer Y."/>
            <person name="Wheeler G."/>
            <person name="Dacks J.B."/>
            <person name="Delwiche C.F."/>
            <person name="Dyhrman S.T."/>
            <person name="Glockner G."/>
            <person name="John U."/>
            <person name="Richards T."/>
            <person name="Worden A.Z."/>
            <person name="Zhang X."/>
            <person name="Grigoriev I.V."/>
            <person name="Allen A.E."/>
            <person name="Bidle K."/>
            <person name="Borodovsky M."/>
            <person name="Bowler C."/>
            <person name="Brownlee C."/>
            <person name="Cock J.M."/>
            <person name="Elias M."/>
            <person name="Gladyshev V.N."/>
            <person name="Groth M."/>
            <person name="Guda C."/>
            <person name="Hadaegh A."/>
            <person name="Iglesias-Rodriguez M.D."/>
            <person name="Jenkins J."/>
            <person name="Jones B.M."/>
            <person name="Lawson T."/>
            <person name="Leese F."/>
            <person name="Lindquist E."/>
            <person name="Lobanov A."/>
            <person name="Lomsadze A."/>
            <person name="Malik S.B."/>
            <person name="Marsh M.E."/>
            <person name="Mackinder L."/>
            <person name="Mock T."/>
            <person name="Mueller-Roeber B."/>
            <person name="Pagarete A."/>
            <person name="Parker M."/>
            <person name="Probert I."/>
            <person name="Quesneville H."/>
            <person name="Raines C."/>
            <person name="Rensing S.A."/>
            <person name="Riano-Pachon D.M."/>
            <person name="Richier S."/>
            <person name="Rokitta S."/>
            <person name="Shiraiwa Y."/>
            <person name="Soanes D.M."/>
            <person name="van der Giezen M."/>
            <person name="Wahlund T.M."/>
            <person name="Williams B."/>
            <person name="Wilson W."/>
            <person name="Wolfe G."/>
            <person name="Wurch L.L."/>
        </authorList>
    </citation>
    <scope>NUCLEOTIDE SEQUENCE</scope>
</reference>
<accession>A0A0D3KN28</accession>
<dbReference type="RefSeq" id="XP_005789592.1">
    <property type="nucleotide sequence ID" value="XM_005789535.1"/>
</dbReference>
<dbReference type="SUPFAM" id="SSF53474">
    <property type="entry name" value="alpha/beta-Hydrolases"/>
    <property type="match status" value="1"/>
</dbReference>
<reference evidence="2" key="2">
    <citation type="submission" date="2024-10" db="UniProtKB">
        <authorList>
            <consortium name="EnsemblProtists"/>
        </authorList>
    </citation>
    <scope>IDENTIFICATION</scope>
</reference>
<dbReference type="GO" id="GO:0008236">
    <property type="term" value="F:serine-type peptidase activity"/>
    <property type="evidence" value="ECO:0007669"/>
    <property type="project" value="InterPro"/>
</dbReference>
<dbReference type="Proteomes" id="UP000013827">
    <property type="component" value="Unassembled WGS sequence"/>
</dbReference>
<feature type="domain" description="Peptidase S9 prolyl oligopeptidase catalytic" evidence="1">
    <location>
        <begin position="380"/>
        <end position="480"/>
    </location>
</feature>
<evidence type="ECO:0000313" key="3">
    <source>
        <dbReference type="Proteomes" id="UP000013827"/>
    </source>
</evidence>
<evidence type="ECO:0000259" key="1">
    <source>
        <dbReference type="Pfam" id="PF00326"/>
    </source>
</evidence>
<dbReference type="Gene3D" id="3.40.50.1820">
    <property type="entry name" value="alpha/beta hydrolase"/>
    <property type="match status" value="1"/>
</dbReference>
<dbReference type="HOGENOM" id="CLU_497359_0_0_1"/>
<keyword evidence="3" id="KW-1185">Reference proteome</keyword>
<dbReference type="PaxDb" id="2903-EOD37163"/>
<dbReference type="GeneID" id="17282433"/>
<dbReference type="GO" id="GO:0006508">
    <property type="term" value="P:proteolysis"/>
    <property type="evidence" value="ECO:0007669"/>
    <property type="project" value="InterPro"/>
</dbReference>
<dbReference type="Pfam" id="PF00326">
    <property type="entry name" value="Peptidase_S9"/>
    <property type="match status" value="1"/>
</dbReference>
<dbReference type="InterPro" id="IPR001375">
    <property type="entry name" value="Peptidase_S9_cat"/>
</dbReference>
<evidence type="ECO:0000313" key="2">
    <source>
        <dbReference type="EnsemblProtists" id="EOD37163"/>
    </source>
</evidence>
<dbReference type="InterPro" id="IPR029058">
    <property type="entry name" value="AB_hydrolase_fold"/>
</dbReference>
<name>A0A0D3KN28_EMIH1</name>
<dbReference type="KEGG" id="ehx:EMIHUDRAFT_225862"/>
<dbReference type="AlphaFoldDB" id="A0A0D3KN28"/>
<organism evidence="2 3">
    <name type="scientific">Emiliania huxleyi (strain CCMP1516)</name>
    <dbReference type="NCBI Taxonomy" id="280463"/>
    <lineage>
        <taxon>Eukaryota</taxon>
        <taxon>Haptista</taxon>
        <taxon>Haptophyta</taxon>
        <taxon>Prymnesiophyceae</taxon>
        <taxon>Isochrysidales</taxon>
        <taxon>Noelaerhabdaceae</taxon>
        <taxon>Emiliania</taxon>
    </lineage>
</organism>
<proteinExistence type="predicted"/>